<accession>A0A3M9NQN8</accession>
<proteinExistence type="predicted"/>
<feature type="transmembrane region" description="Helical" evidence="1">
    <location>
        <begin position="313"/>
        <end position="332"/>
    </location>
</feature>
<dbReference type="Pfam" id="PF07786">
    <property type="entry name" value="HGSNAT_cat"/>
    <property type="match status" value="1"/>
</dbReference>
<keyword evidence="1" id="KW-0812">Transmembrane</keyword>
<dbReference type="RefSeq" id="WP_123118989.1">
    <property type="nucleotide sequence ID" value="NZ_RJJR01000001.1"/>
</dbReference>
<keyword evidence="1" id="KW-0472">Membrane</keyword>
<keyword evidence="1" id="KW-1133">Transmembrane helix</keyword>
<feature type="transmembrane region" description="Helical" evidence="1">
    <location>
        <begin position="275"/>
        <end position="293"/>
    </location>
</feature>
<keyword evidence="4" id="KW-1185">Reference proteome</keyword>
<evidence type="ECO:0000259" key="2">
    <source>
        <dbReference type="Pfam" id="PF07786"/>
    </source>
</evidence>
<feature type="domain" description="Heparan-alpha-glucosaminide N-acetyltransferase catalytic" evidence="2">
    <location>
        <begin position="11"/>
        <end position="221"/>
    </location>
</feature>
<protein>
    <submittedName>
        <fullName evidence="3">DUF1624 domain-containing protein</fullName>
    </submittedName>
</protein>
<organism evidence="3 4">
    <name type="scientific">Hanamia caeni</name>
    <dbReference type="NCBI Taxonomy" id="2294116"/>
    <lineage>
        <taxon>Bacteria</taxon>
        <taxon>Pseudomonadati</taxon>
        <taxon>Bacteroidota</taxon>
        <taxon>Chitinophagia</taxon>
        <taxon>Chitinophagales</taxon>
        <taxon>Chitinophagaceae</taxon>
        <taxon>Hanamia</taxon>
    </lineage>
</organism>
<feature type="transmembrane region" description="Helical" evidence="1">
    <location>
        <begin position="142"/>
        <end position="157"/>
    </location>
</feature>
<feature type="transmembrane region" description="Helical" evidence="1">
    <location>
        <begin position="116"/>
        <end position="135"/>
    </location>
</feature>
<evidence type="ECO:0000313" key="3">
    <source>
        <dbReference type="EMBL" id="RNI40099.1"/>
    </source>
</evidence>
<feature type="transmembrane region" description="Helical" evidence="1">
    <location>
        <begin position="193"/>
        <end position="214"/>
    </location>
</feature>
<reference evidence="3 4" key="1">
    <citation type="submission" date="2018-11" db="EMBL/GenBank/DDBJ databases">
        <title>Draft genome sequence of Ferruginibacter sp. BO-59.</title>
        <authorList>
            <person name="Im W.T."/>
        </authorList>
    </citation>
    <scope>NUCLEOTIDE SEQUENCE [LARGE SCALE GENOMIC DNA]</scope>
    <source>
        <strain evidence="3 4">BO-59</strain>
    </source>
</reference>
<dbReference type="EMBL" id="RJJR01000001">
    <property type="protein sequence ID" value="RNI40099.1"/>
    <property type="molecule type" value="Genomic_DNA"/>
</dbReference>
<dbReference type="InterPro" id="IPR012429">
    <property type="entry name" value="HGSNAT_cat"/>
</dbReference>
<dbReference type="PANTHER" id="PTHR40407">
    <property type="entry name" value="MEMBRANE PROTEIN-LIKE PROTEIN"/>
    <property type="match status" value="1"/>
</dbReference>
<feature type="transmembrane region" description="Helical" evidence="1">
    <location>
        <begin position="89"/>
        <end position="110"/>
    </location>
</feature>
<name>A0A3M9NQN8_9BACT</name>
<sequence length="397" mass="45734">MQPILTSKTRRIESIDVLRGLVMVIMALDHVRDYFHPSADPLDLATTTPLLFFTRWITHFCAPVFVFLSGTSIYLQSLRKTKKVLQTFLIKRGLWLILIEIVVISFAWTFNPHYNVIIFQVIWAIGISMVLLGLLVRLPFKVILVIGFIIVFGHNLLDIPESAPGFEAGFWWNLLHHGFFAAYPISQSHVLLIIYPFVPWVGLMMLGYCTGVFFSQKFTVEQRRKILNRIGIGLIVLFIAIRFINGYGNPEPWHIQKNGLFTLLSFINVQKYPPSLLYMCVTIGPAFLLLSLFEKIKNGFTAAIKIYGRVPFFYYVIHLYAIHIVSAAFVFIKGHSFAQATTISGGMPFYFLAAKDGYNLLVTYIIWIAIVIALFPLCKWYDNYKTHHKEKWWLSYL</sequence>
<evidence type="ECO:0000313" key="4">
    <source>
        <dbReference type="Proteomes" id="UP000267223"/>
    </source>
</evidence>
<evidence type="ECO:0000256" key="1">
    <source>
        <dbReference type="SAM" id="Phobius"/>
    </source>
</evidence>
<feature type="transmembrane region" description="Helical" evidence="1">
    <location>
        <begin position="226"/>
        <end position="244"/>
    </location>
</feature>
<gene>
    <name evidence="3" type="ORF">EFY79_02025</name>
</gene>
<dbReference type="AlphaFoldDB" id="A0A3M9NQN8"/>
<comment type="caution">
    <text evidence="3">The sequence shown here is derived from an EMBL/GenBank/DDBJ whole genome shotgun (WGS) entry which is preliminary data.</text>
</comment>
<dbReference type="Proteomes" id="UP000267223">
    <property type="component" value="Unassembled WGS sequence"/>
</dbReference>
<feature type="transmembrane region" description="Helical" evidence="1">
    <location>
        <begin position="56"/>
        <end position="77"/>
    </location>
</feature>
<feature type="transmembrane region" description="Helical" evidence="1">
    <location>
        <begin position="361"/>
        <end position="381"/>
    </location>
</feature>
<dbReference type="OrthoDB" id="508112at2"/>
<dbReference type="PANTHER" id="PTHR40407:SF1">
    <property type="entry name" value="HEPARAN-ALPHA-GLUCOSAMINIDE N-ACETYLTRANSFERASE CATALYTIC DOMAIN-CONTAINING PROTEIN"/>
    <property type="match status" value="1"/>
</dbReference>